<feature type="compositionally biased region" description="Basic and acidic residues" evidence="1">
    <location>
        <begin position="232"/>
        <end position="242"/>
    </location>
</feature>
<name>A0A9N8EHW3_9STRA</name>
<dbReference type="EMBL" id="CAICTM010001189">
    <property type="protein sequence ID" value="CAB9521402.1"/>
    <property type="molecule type" value="Genomic_DNA"/>
</dbReference>
<feature type="transmembrane region" description="Helical" evidence="2">
    <location>
        <begin position="162"/>
        <end position="183"/>
    </location>
</feature>
<evidence type="ECO:0000256" key="2">
    <source>
        <dbReference type="SAM" id="Phobius"/>
    </source>
</evidence>
<evidence type="ECO:0000256" key="1">
    <source>
        <dbReference type="SAM" id="MobiDB-lite"/>
    </source>
</evidence>
<accession>A0A9N8EHW3</accession>
<feature type="region of interest" description="Disordered" evidence="1">
    <location>
        <begin position="232"/>
        <end position="256"/>
    </location>
</feature>
<gene>
    <name evidence="3" type="ORF">SEMRO_1191_G250960.1</name>
</gene>
<protein>
    <submittedName>
        <fullName evidence="3">Uncharacterized protein</fullName>
    </submittedName>
</protein>
<feature type="transmembrane region" description="Helical" evidence="2">
    <location>
        <begin position="60"/>
        <end position="79"/>
    </location>
</feature>
<dbReference type="GO" id="GO:0005886">
    <property type="term" value="C:plasma membrane"/>
    <property type="evidence" value="ECO:0007669"/>
    <property type="project" value="TreeGrafter"/>
</dbReference>
<dbReference type="Proteomes" id="UP001153069">
    <property type="component" value="Unassembled WGS sequence"/>
</dbReference>
<keyword evidence="2" id="KW-0472">Membrane</keyword>
<evidence type="ECO:0000313" key="4">
    <source>
        <dbReference type="Proteomes" id="UP001153069"/>
    </source>
</evidence>
<comment type="caution">
    <text evidence="3">The sequence shown here is derived from an EMBL/GenBank/DDBJ whole genome shotgun (WGS) entry which is preliminary data.</text>
</comment>
<keyword evidence="2" id="KW-1133">Transmembrane helix</keyword>
<reference evidence="3" key="1">
    <citation type="submission" date="2020-06" db="EMBL/GenBank/DDBJ databases">
        <authorList>
            <consortium name="Plant Systems Biology data submission"/>
        </authorList>
    </citation>
    <scope>NUCLEOTIDE SEQUENCE</scope>
    <source>
        <strain evidence="3">D6</strain>
    </source>
</reference>
<proteinExistence type="predicted"/>
<keyword evidence="2" id="KW-0812">Transmembrane</keyword>
<dbReference type="InterPro" id="IPR052712">
    <property type="entry name" value="Acid_resist_chaperone_HdeD"/>
</dbReference>
<feature type="compositionally biased region" description="Low complexity" evidence="1">
    <location>
        <begin position="10"/>
        <end position="22"/>
    </location>
</feature>
<feature type="region of interest" description="Disordered" evidence="1">
    <location>
        <begin position="1"/>
        <end position="24"/>
    </location>
</feature>
<feature type="transmembrane region" description="Helical" evidence="2">
    <location>
        <begin position="100"/>
        <end position="121"/>
    </location>
</feature>
<evidence type="ECO:0000313" key="3">
    <source>
        <dbReference type="EMBL" id="CAB9521402.1"/>
    </source>
</evidence>
<organism evidence="3 4">
    <name type="scientific">Seminavis robusta</name>
    <dbReference type="NCBI Taxonomy" id="568900"/>
    <lineage>
        <taxon>Eukaryota</taxon>
        <taxon>Sar</taxon>
        <taxon>Stramenopiles</taxon>
        <taxon>Ochrophyta</taxon>
        <taxon>Bacillariophyta</taxon>
        <taxon>Bacillariophyceae</taxon>
        <taxon>Bacillariophycidae</taxon>
        <taxon>Naviculales</taxon>
        <taxon>Naviculaceae</taxon>
        <taxon>Seminavis</taxon>
    </lineage>
</organism>
<feature type="transmembrane region" description="Helical" evidence="2">
    <location>
        <begin position="35"/>
        <end position="54"/>
    </location>
</feature>
<keyword evidence="4" id="KW-1185">Reference proteome</keyword>
<feature type="transmembrane region" description="Helical" evidence="2">
    <location>
        <begin position="127"/>
        <end position="150"/>
    </location>
</feature>
<sequence length="256" mass="27373">MTTEAEELVSGSSGQGSSSSQQTSPEGLLSQAAKVWYYFLIRGIILLLLGVAFLCFPEETVTTVTILFGVMLLLEGLNAGAQMCALSNSDAHNPLGGAMAIFYFFLMVVNIGLGIALFAFPDTTAQVLLILVAVYFIAMGCVQILFVCCLQSGSTGLQQQQPGALICMLLGGALYVAFGMLMLDDLDHGIRFFAIFIGLVLMMFGMQIMCFACLLRAASGAIDRQNEFDEELKLKEPAKPDPDTSSSNGVEASEIV</sequence>
<dbReference type="InterPro" id="IPR005325">
    <property type="entry name" value="DUF308_memb"/>
</dbReference>
<dbReference type="AlphaFoldDB" id="A0A9N8EHW3"/>
<dbReference type="Pfam" id="PF03729">
    <property type="entry name" value="DUF308"/>
    <property type="match status" value="2"/>
</dbReference>
<feature type="transmembrane region" description="Helical" evidence="2">
    <location>
        <begin position="189"/>
        <end position="215"/>
    </location>
</feature>
<dbReference type="PANTHER" id="PTHR34989">
    <property type="entry name" value="PROTEIN HDED"/>
    <property type="match status" value="1"/>
</dbReference>
<dbReference type="PANTHER" id="PTHR34989:SF1">
    <property type="entry name" value="PROTEIN HDED"/>
    <property type="match status" value="1"/>
</dbReference>